<keyword evidence="4 15" id="KW-0285">Flavoprotein</keyword>
<dbReference type="InterPro" id="IPR002606">
    <property type="entry name" value="Riboflavin_kinase_bac"/>
</dbReference>
<accession>A0A1V9F8L1</accession>
<feature type="domain" description="Riboflavin kinase" evidence="16">
    <location>
        <begin position="183"/>
        <end position="345"/>
    </location>
</feature>
<dbReference type="PANTHER" id="PTHR22749">
    <property type="entry name" value="RIBOFLAVIN KINASE/FMN ADENYLYLTRANSFERASE"/>
    <property type="match status" value="1"/>
</dbReference>
<dbReference type="GO" id="GO:0008531">
    <property type="term" value="F:riboflavin kinase activity"/>
    <property type="evidence" value="ECO:0007669"/>
    <property type="project" value="UniProtKB-UniRule"/>
</dbReference>
<evidence type="ECO:0000256" key="9">
    <source>
        <dbReference type="ARBA" id="ARBA00022777"/>
    </source>
</evidence>
<dbReference type="AlphaFoldDB" id="A0A1V9F8L1"/>
<dbReference type="InterPro" id="IPR023465">
    <property type="entry name" value="Riboflavin_kinase_dom_sf"/>
</dbReference>
<dbReference type="Gene3D" id="2.40.30.30">
    <property type="entry name" value="Riboflavin kinase-like"/>
    <property type="match status" value="1"/>
</dbReference>
<keyword evidence="12" id="KW-0511">Multifunctional enzyme</keyword>
<evidence type="ECO:0000256" key="8">
    <source>
        <dbReference type="ARBA" id="ARBA00022741"/>
    </source>
</evidence>
<dbReference type="GO" id="GO:0006747">
    <property type="term" value="P:FAD biosynthetic process"/>
    <property type="evidence" value="ECO:0007669"/>
    <property type="project" value="UniProtKB-UniRule"/>
</dbReference>
<dbReference type="InterPro" id="IPR015865">
    <property type="entry name" value="Riboflavin_kinase_bac/euk"/>
</dbReference>
<dbReference type="GO" id="GO:0005524">
    <property type="term" value="F:ATP binding"/>
    <property type="evidence" value="ECO:0007669"/>
    <property type="project" value="UniProtKB-UniRule"/>
</dbReference>
<evidence type="ECO:0000256" key="15">
    <source>
        <dbReference type="PIRNR" id="PIRNR004491"/>
    </source>
</evidence>
<evidence type="ECO:0000259" key="16">
    <source>
        <dbReference type="SMART" id="SM00904"/>
    </source>
</evidence>
<comment type="catalytic activity">
    <reaction evidence="14 15">
        <text>FMN + ATP + H(+) = FAD + diphosphate</text>
        <dbReference type="Rhea" id="RHEA:17237"/>
        <dbReference type="ChEBI" id="CHEBI:15378"/>
        <dbReference type="ChEBI" id="CHEBI:30616"/>
        <dbReference type="ChEBI" id="CHEBI:33019"/>
        <dbReference type="ChEBI" id="CHEBI:57692"/>
        <dbReference type="ChEBI" id="CHEBI:58210"/>
        <dbReference type="EC" id="2.7.7.2"/>
    </reaction>
</comment>
<dbReference type="InterPro" id="IPR023468">
    <property type="entry name" value="Riboflavin_kinase"/>
</dbReference>
<evidence type="ECO:0000256" key="4">
    <source>
        <dbReference type="ARBA" id="ARBA00022630"/>
    </source>
</evidence>
<evidence type="ECO:0000256" key="10">
    <source>
        <dbReference type="ARBA" id="ARBA00022827"/>
    </source>
</evidence>
<comment type="caution">
    <text evidence="17">The sequence shown here is derived from an EMBL/GenBank/DDBJ whole genome shotgun (WGS) entry which is preliminary data.</text>
</comment>
<dbReference type="GO" id="GO:0009398">
    <property type="term" value="P:FMN biosynthetic process"/>
    <property type="evidence" value="ECO:0007669"/>
    <property type="project" value="UniProtKB-UniRule"/>
</dbReference>
<reference evidence="18" key="1">
    <citation type="submission" date="2016-04" db="EMBL/GenBank/DDBJ databases">
        <authorList>
            <person name="Chen L."/>
            <person name="Zhuang W."/>
            <person name="Wang G."/>
        </authorList>
    </citation>
    <scope>NUCLEOTIDE SEQUENCE [LARGE SCALE GENOMIC DNA]</scope>
    <source>
        <strain evidence="18">17621</strain>
    </source>
</reference>
<dbReference type="SMART" id="SM00904">
    <property type="entry name" value="Flavokinase"/>
    <property type="match status" value="1"/>
</dbReference>
<evidence type="ECO:0000313" key="17">
    <source>
        <dbReference type="EMBL" id="OQP54602.1"/>
    </source>
</evidence>
<dbReference type="Gene3D" id="3.40.50.620">
    <property type="entry name" value="HUPs"/>
    <property type="match status" value="1"/>
</dbReference>
<dbReference type="GO" id="GO:0003919">
    <property type="term" value="F:FMN adenylyltransferase activity"/>
    <property type="evidence" value="ECO:0007669"/>
    <property type="project" value="UniProtKB-UniRule"/>
</dbReference>
<dbReference type="RefSeq" id="WP_081197433.1">
    <property type="nucleotide sequence ID" value="NZ_FOCZ01000003.1"/>
</dbReference>
<comment type="catalytic activity">
    <reaction evidence="13 15">
        <text>riboflavin + ATP = FMN + ADP + H(+)</text>
        <dbReference type="Rhea" id="RHEA:14357"/>
        <dbReference type="ChEBI" id="CHEBI:15378"/>
        <dbReference type="ChEBI" id="CHEBI:30616"/>
        <dbReference type="ChEBI" id="CHEBI:57986"/>
        <dbReference type="ChEBI" id="CHEBI:58210"/>
        <dbReference type="ChEBI" id="CHEBI:456216"/>
        <dbReference type="EC" id="2.7.1.26"/>
    </reaction>
</comment>
<dbReference type="STRING" id="354355.SAMN05660816_01873"/>
<keyword evidence="8 15" id="KW-0547">Nucleotide-binding</keyword>
<dbReference type="OrthoDB" id="9803667at2"/>
<keyword evidence="9 15" id="KW-0418">Kinase</keyword>
<protein>
    <recommendedName>
        <fullName evidence="15">Riboflavin biosynthesis protein</fullName>
    </recommendedName>
    <domain>
        <recommendedName>
            <fullName evidence="15">Riboflavin kinase</fullName>
            <ecNumber evidence="15">2.7.1.26</ecNumber>
        </recommendedName>
        <alternativeName>
            <fullName evidence="15">Flavokinase</fullName>
        </alternativeName>
    </domain>
    <domain>
        <recommendedName>
            <fullName evidence="15">FMN adenylyltransferase</fullName>
            <ecNumber evidence="15">2.7.7.2</ecNumber>
        </recommendedName>
        <alternativeName>
            <fullName evidence="15">FAD pyrophosphorylase</fullName>
        </alternativeName>
        <alternativeName>
            <fullName evidence="15">FAD synthase</fullName>
        </alternativeName>
    </domain>
</protein>
<dbReference type="EMBL" id="LVXG01000003">
    <property type="protein sequence ID" value="OQP54602.1"/>
    <property type="molecule type" value="Genomic_DNA"/>
</dbReference>
<dbReference type="EC" id="2.7.7.2" evidence="15"/>
<dbReference type="UniPathway" id="UPA00276">
    <property type="reaction ID" value="UER00406"/>
</dbReference>
<keyword evidence="6 15" id="KW-0808">Transferase</keyword>
<evidence type="ECO:0000256" key="7">
    <source>
        <dbReference type="ARBA" id="ARBA00022695"/>
    </source>
</evidence>
<dbReference type="Pfam" id="PF01687">
    <property type="entry name" value="Flavokinase"/>
    <property type="match status" value="1"/>
</dbReference>
<evidence type="ECO:0000256" key="11">
    <source>
        <dbReference type="ARBA" id="ARBA00022840"/>
    </source>
</evidence>
<evidence type="ECO:0000256" key="6">
    <source>
        <dbReference type="ARBA" id="ARBA00022679"/>
    </source>
</evidence>
<evidence type="ECO:0000256" key="3">
    <source>
        <dbReference type="ARBA" id="ARBA00005201"/>
    </source>
</evidence>
<evidence type="ECO:0000256" key="14">
    <source>
        <dbReference type="ARBA" id="ARBA00049494"/>
    </source>
</evidence>
<keyword evidence="5 15" id="KW-0288">FMN</keyword>
<evidence type="ECO:0000256" key="2">
    <source>
        <dbReference type="ARBA" id="ARBA00004726"/>
    </source>
</evidence>
<comment type="pathway">
    <text evidence="2 15">Cofactor biosynthesis; FAD biosynthesis; FAD from FMN: step 1/1.</text>
</comment>
<keyword evidence="11 15" id="KW-0067">ATP-binding</keyword>
<name>A0A1V9F8L1_9BACT</name>
<comment type="function">
    <text evidence="1">Catalyzes the phosphorylation of riboflavin to FMN followed by the adenylation of FMN to FAD.</text>
</comment>
<dbReference type="CDD" id="cd02064">
    <property type="entry name" value="FAD_synthetase_N"/>
    <property type="match status" value="1"/>
</dbReference>
<dbReference type="PANTHER" id="PTHR22749:SF6">
    <property type="entry name" value="RIBOFLAVIN KINASE"/>
    <property type="match status" value="1"/>
</dbReference>
<dbReference type="InterPro" id="IPR015864">
    <property type="entry name" value="FAD_synthase"/>
</dbReference>
<evidence type="ECO:0000256" key="1">
    <source>
        <dbReference type="ARBA" id="ARBA00002121"/>
    </source>
</evidence>
<dbReference type="NCBIfam" id="NF004160">
    <property type="entry name" value="PRK05627.1-3"/>
    <property type="match status" value="1"/>
</dbReference>
<dbReference type="InterPro" id="IPR004821">
    <property type="entry name" value="Cyt_trans-like"/>
</dbReference>
<comment type="similarity">
    <text evidence="15">Belongs to the ribF family.</text>
</comment>
<sequence length="348" mass="38851">MKVYFSIDTIPAFTKAVVTIGTFDGVHTGHKTILEQLKREAARIGGETVIITFHPHPRKVIVSGQPGIQLINTIDEKIELLDKNGIDHLVVVPFTDAFAKQTPEEYIQQFLVEKFHPHTVIIGYDHRFGKDRKGDYKLLETYSQRLGFNLLEIPAHLINDNTVSSTRIREALLQGNTDVANTLLGYDFFFEGTVVDGNKLGRTLGYPTANLRIENEEKIIPGNGIYAVQAEIMEGQKAAGSGQREEGNREWAMGNGEKAEGSRQWAVGKSQTILNGMMSIGVRPTIGGTDRVIEVNLFDFNQDIYGKTLRVYIKKYLRSEVKFNGLEALVEQLAKDKEDTLKVLGLTS</sequence>
<proteinExistence type="inferred from homology"/>
<dbReference type="PIRSF" id="PIRSF004491">
    <property type="entry name" value="FAD_Synth"/>
    <property type="match status" value="1"/>
</dbReference>
<evidence type="ECO:0000256" key="13">
    <source>
        <dbReference type="ARBA" id="ARBA00047880"/>
    </source>
</evidence>
<keyword evidence="10 15" id="KW-0274">FAD</keyword>
<keyword evidence="18" id="KW-1185">Reference proteome</keyword>
<dbReference type="EC" id="2.7.1.26" evidence="15"/>
<dbReference type="Proteomes" id="UP000192610">
    <property type="component" value="Unassembled WGS sequence"/>
</dbReference>
<organism evidence="17 18">
    <name type="scientific">Niastella yeongjuensis</name>
    <dbReference type="NCBI Taxonomy" id="354355"/>
    <lineage>
        <taxon>Bacteria</taxon>
        <taxon>Pseudomonadati</taxon>
        <taxon>Bacteroidota</taxon>
        <taxon>Chitinophagia</taxon>
        <taxon>Chitinophagales</taxon>
        <taxon>Chitinophagaceae</taxon>
        <taxon>Niastella</taxon>
    </lineage>
</organism>
<dbReference type="GO" id="GO:0009231">
    <property type="term" value="P:riboflavin biosynthetic process"/>
    <property type="evidence" value="ECO:0007669"/>
    <property type="project" value="InterPro"/>
</dbReference>
<dbReference type="SUPFAM" id="SSF82114">
    <property type="entry name" value="Riboflavin kinase-like"/>
    <property type="match status" value="1"/>
</dbReference>
<dbReference type="FunFam" id="3.40.50.620:FF:000021">
    <property type="entry name" value="Riboflavin biosynthesis protein"/>
    <property type="match status" value="1"/>
</dbReference>
<dbReference type="InterPro" id="IPR014729">
    <property type="entry name" value="Rossmann-like_a/b/a_fold"/>
</dbReference>
<evidence type="ECO:0000256" key="12">
    <source>
        <dbReference type="ARBA" id="ARBA00023268"/>
    </source>
</evidence>
<keyword evidence="7 15" id="KW-0548">Nucleotidyltransferase</keyword>
<dbReference type="UniPathway" id="UPA00277">
    <property type="reaction ID" value="UER00407"/>
</dbReference>
<dbReference type="SUPFAM" id="SSF52374">
    <property type="entry name" value="Nucleotidylyl transferase"/>
    <property type="match status" value="1"/>
</dbReference>
<evidence type="ECO:0000256" key="5">
    <source>
        <dbReference type="ARBA" id="ARBA00022643"/>
    </source>
</evidence>
<evidence type="ECO:0000313" key="18">
    <source>
        <dbReference type="Proteomes" id="UP000192610"/>
    </source>
</evidence>
<dbReference type="NCBIfam" id="TIGR00125">
    <property type="entry name" value="cyt_tran_rel"/>
    <property type="match status" value="1"/>
</dbReference>
<dbReference type="Pfam" id="PF06574">
    <property type="entry name" value="FAD_syn"/>
    <property type="match status" value="1"/>
</dbReference>
<comment type="pathway">
    <text evidence="3 15">Cofactor biosynthesis; FMN biosynthesis; FMN from riboflavin (ATP route): step 1/1.</text>
</comment>
<gene>
    <name evidence="17" type="ORF">A4H97_21795</name>
</gene>